<sequence length="183" mass="20802">MLGKSNLTVVKEMACFMCCYLLCPPTPDSITRKMAFHPPRKGQNYTVHLYENTEIKIKNASKLIGKEFFIKPAQLTKSPSSDYSNLMRNIECFVARTILGSYLICVRCCPSRSDINDIREEVVIFSQPNASDLGEYLQPFYVNIPLMADVFETEVYAFDYSGFLLQTTPTTDALISFYMHALS</sequence>
<organism evidence="1 2">
    <name type="scientific">Dictyocaulus viviparus</name>
    <name type="common">Bovine lungworm</name>
    <dbReference type="NCBI Taxonomy" id="29172"/>
    <lineage>
        <taxon>Eukaryota</taxon>
        <taxon>Metazoa</taxon>
        <taxon>Ecdysozoa</taxon>
        <taxon>Nematoda</taxon>
        <taxon>Chromadorea</taxon>
        <taxon>Rhabditida</taxon>
        <taxon>Rhabditina</taxon>
        <taxon>Rhabditomorpha</taxon>
        <taxon>Strongyloidea</taxon>
        <taxon>Metastrongylidae</taxon>
        <taxon>Dictyocaulus</taxon>
    </lineage>
</organism>
<reference evidence="1 2" key="1">
    <citation type="submission" date="2013-11" db="EMBL/GenBank/DDBJ databases">
        <title>Draft genome of the bovine lungworm Dictyocaulus viviparus.</title>
        <authorList>
            <person name="Mitreva M."/>
        </authorList>
    </citation>
    <scope>NUCLEOTIDE SEQUENCE [LARGE SCALE GENOMIC DNA]</scope>
    <source>
        <strain evidence="1 2">HannoverDv2000</strain>
    </source>
</reference>
<evidence type="ECO:0000313" key="1">
    <source>
        <dbReference type="EMBL" id="KJH45123.1"/>
    </source>
</evidence>
<gene>
    <name evidence="1" type="ORF">DICVIV_08849</name>
</gene>
<dbReference type="Proteomes" id="UP000053766">
    <property type="component" value="Unassembled WGS sequence"/>
</dbReference>
<name>A0A0D8XKG5_DICVI</name>
<reference evidence="2" key="2">
    <citation type="journal article" date="2016" name="Sci. Rep.">
        <title>Dictyocaulus viviparus genome, variome and transcriptome elucidate lungworm biology and support future intervention.</title>
        <authorList>
            <person name="McNulty S.N."/>
            <person name="Strube C."/>
            <person name="Rosa B.A."/>
            <person name="Martin J.C."/>
            <person name="Tyagi R."/>
            <person name="Choi Y.J."/>
            <person name="Wang Q."/>
            <person name="Hallsworth Pepin K."/>
            <person name="Zhang X."/>
            <person name="Ozersky P."/>
            <person name="Wilson R.K."/>
            <person name="Sternberg P.W."/>
            <person name="Gasser R.B."/>
            <person name="Mitreva M."/>
        </authorList>
    </citation>
    <scope>NUCLEOTIDE SEQUENCE [LARGE SCALE GENOMIC DNA]</scope>
    <source>
        <strain evidence="2">HannoverDv2000</strain>
    </source>
</reference>
<proteinExistence type="predicted"/>
<evidence type="ECO:0000313" key="2">
    <source>
        <dbReference type="Proteomes" id="UP000053766"/>
    </source>
</evidence>
<accession>A0A0D8XKG5</accession>
<dbReference type="STRING" id="29172.A0A0D8XKG5"/>
<keyword evidence="2" id="KW-1185">Reference proteome</keyword>
<dbReference type="OrthoDB" id="5854641at2759"/>
<dbReference type="EMBL" id="KN716426">
    <property type="protein sequence ID" value="KJH45123.1"/>
    <property type="molecule type" value="Genomic_DNA"/>
</dbReference>
<dbReference type="AlphaFoldDB" id="A0A0D8XKG5"/>
<protein>
    <submittedName>
        <fullName evidence="1">Uncharacterized protein</fullName>
    </submittedName>
</protein>